<reference evidence="2" key="1">
    <citation type="submission" date="2022-05" db="EMBL/GenBank/DDBJ databases">
        <title>An RpoN-dependent PEP-CTERM gene is involved in floc formation of an Aquincola tertiaricarbonis strain.</title>
        <authorList>
            <person name="Qiu D."/>
            <person name="Xia M."/>
        </authorList>
    </citation>
    <scope>NUCLEOTIDE SEQUENCE</scope>
    <source>
        <strain evidence="2">RN12</strain>
    </source>
</reference>
<dbReference type="Proteomes" id="UP001056201">
    <property type="component" value="Chromosome 2"/>
</dbReference>
<keyword evidence="3" id="KW-1185">Reference proteome</keyword>
<sequence>MLKLHALFLRAAWPAALALLLAACGGGGGGGGSGGGMGTASTEAAASVPAALPATATAPAERPTTQLDAVRLAHQASFGPSPALVAEIKAQGAEAWLAAQLARSDSRYTSGGTAAVHQFDEQTTFCALPAHQHPDCWRNHFSTQPLVWDFYRNALGQPDQLRQRVAFALGQWLVVSGVGAEATYGFREYHNLLLGQAFGNYRELLRKVTLSPLMGDYLNHANNDAAAPNENYARELLELFSLGTCLLNADGTLAGGRCQPVFDNTMVRRYALALTGWTYPAGGRSGYGCWPRGANCRFYQGDMLPLPALHDRQAHALLSGVSLAAGHDNETALNAVLDSVMRHPNLGPFIAQRFIQHLVTSNPTPAYVARVAQAFDAGRYQGATRSFGSGTRGDLAATVAAVLLDTEARTESPSRQAGKLREPVLLFTGVLRAVGGKTDGDALGWWWGGELSQVVFRAPSVFNFYSPNHPVPGTALKGPEFGLHNPNAALRRLNFMSFLLDQGGIGPDAGVPQATGTQVDLSALAARADDAQQLVDEFSLLVIGRMLPAATRSAIVQAVAWWTPQVDADQWRTQRARTAAYLVLATPQYQVQP</sequence>
<dbReference type="PANTHER" id="PTHR43737:SF1">
    <property type="entry name" value="DUF1501 DOMAIN-CONTAINING PROTEIN"/>
    <property type="match status" value="1"/>
</dbReference>
<evidence type="ECO:0000313" key="3">
    <source>
        <dbReference type="Proteomes" id="UP001056201"/>
    </source>
</evidence>
<feature type="chain" id="PRO_5046643246" evidence="1">
    <location>
        <begin position="19"/>
        <end position="593"/>
    </location>
</feature>
<gene>
    <name evidence="2" type="ORF">MW290_21525</name>
</gene>
<organism evidence="2 3">
    <name type="scientific">Aquincola tertiaricarbonis</name>
    <dbReference type="NCBI Taxonomy" id="391953"/>
    <lineage>
        <taxon>Bacteria</taxon>
        <taxon>Pseudomonadati</taxon>
        <taxon>Pseudomonadota</taxon>
        <taxon>Betaproteobacteria</taxon>
        <taxon>Burkholderiales</taxon>
        <taxon>Sphaerotilaceae</taxon>
        <taxon>Aquincola</taxon>
    </lineage>
</organism>
<keyword evidence="1" id="KW-0732">Signal</keyword>
<protein>
    <submittedName>
        <fullName evidence="2">DUF1800 domain-containing protein</fullName>
    </submittedName>
</protein>
<name>A0ABY4SES7_AQUTE</name>
<evidence type="ECO:0000256" key="1">
    <source>
        <dbReference type="SAM" id="SignalP"/>
    </source>
</evidence>
<dbReference type="Pfam" id="PF08811">
    <property type="entry name" value="DUF1800"/>
    <property type="match status" value="1"/>
</dbReference>
<accession>A0ABY4SES7</accession>
<dbReference type="RefSeq" id="WP_250199718.1">
    <property type="nucleotide sequence ID" value="NZ_CP097636.1"/>
</dbReference>
<feature type="signal peptide" evidence="1">
    <location>
        <begin position="1"/>
        <end position="18"/>
    </location>
</feature>
<proteinExistence type="predicted"/>
<evidence type="ECO:0000313" key="2">
    <source>
        <dbReference type="EMBL" id="URI11524.1"/>
    </source>
</evidence>
<dbReference type="EMBL" id="CP097636">
    <property type="protein sequence ID" value="URI11524.1"/>
    <property type="molecule type" value="Genomic_DNA"/>
</dbReference>
<dbReference type="InterPro" id="IPR014917">
    <property type="entry name" value="DUF1800"/>
</dbReference>
<dbReference type="PROSITE" id="PS51257">
    <property type="entry name" value="PROKAR_LIPOPROTEIN"/>
    <property type="match status" value="1"/>
</dbReference>
<dbReference type="PANTHER" id="PTHR43737">
    <property type="entry name" value="BLL7424 PROTEIN"/>
    <property type="match status" value="1"/>
</dbReference>